<dbReference type="AlphaFoldDB" id="T0YFU2"/>
<keyword evidence="2 4" id="KW-0808">Transferase</keyword>
<dbReference type="InterPro" id="IPR031303">
    <property type="entry name" value="C5_meth_CS"/>
</dbReference>
<dbReference type="PROSITE" id="PS00095">
    <property type="entry name" value="C5_MTASE_2"/>
    <property type="match status" value="1"/>
</dbReference>
<evidence type="ECO:0000256" key="1">
    <source>
        <dbReference type="ARBA" id="ARBA00022603"/>
    </source>
</evidence>
<dbReference type="GO" id="GO:0008168">
    <property type="term" value="F:methyltransferase activity"/>
    <property type="evidence" value="ECO:0007669"/>
    <property type="project" value="UniProtKB-KW"/>
</dbReference>
<dbReference type="GO" id="GO:0032259">
    <property type="term" value="P:methylation"/>
    <property type="evidence" value="ECO:0007669"/>
    <property type="project" value="UniProtKB-KW"/>
</dbReference>
<keyword evidence="1 4" id="KW-0489">Methyltransferase</keyword>
<gene>
    <name evidence="4" type="ORF">B1B_17893</name>
</gene>
<evidence type="ECO:0000313" key="4">
    <source>
        <dbReference type="EMBL" id="EQD31978.1"/>
    </source>
</evidence>
<reference evidence="4" key="1">
    <citation type="submission" date="2013-08" db="EMBL/GenBank/DDBJ databases">
        <authorList>
            <person name="Mendez C."/>
            <person name="Richter M."/>
            <person name="Ferrer M."/>
            <person name="Sanchez J."/>
        </authorList>
    </citation>
    <scope>NUCLEOTIDE SEQUENCE</scope>
</reference>
<dbReference type="InterPro" id="IPR001525">
    <property type="entry name" value="C5_MeTfrase"/>
</dbReference>
<dbReference type="Pfam" id="PF00145">
    <property type="entry name" value="DNA_methylase"/>
    <property type="match status" value="1"/>
</dbReference>
<protein>
    <submittedName>
        <fullName evidence="4">C-5 cytosine-specific DNA methylase domain protein</fullName>
        <ecNumber evidence="4">2.1.1.-</ecNumber>
    </submittedName>
</protein>
<reference evidence="4" key="2">
    <citation type="journal article" date="2014" name="ISME J.">
        <title>Microbial stratification in low pH oxic and suboxic macroscopic growths along an acid mine drainage.</title>
        <authorList>
            <person name="Mendez-Garcia C."/>
            <person name="Mesa V."/>
            <person name="Sprenger R.R."/>
            <person name="Richter M."/>
            <person name="Diez M.S."/>
            <person name="Solano J."/>
            <person name="Bargiela R."/>
            <person name="Golyshina O.V."/>
            <person name="Manteca A."/>
            <person name="Ramos J.L."/>
            <person name="Gallego J.R."/>
            <person name="Llorente I."/>
            <person name="Martins Dos Santos V.A."/>
            <person name="Jensen O.N."/>
            <person name="Pelaez A.I."/>
            <person name="Sanchez J."/>
            <person name="Ferrer M."/>
        </authorList>
    </citation>
    <scope>NUCLEOTIDE SEQUENCE</scope>
</reference>
<organism evidence="4">
    <name type="scientific">mine drainage metagenome</name>
    <dbReference type="NCBI Taxonomy" id="410659"/>
    <lineage>
        <taxon>unclassified sequences</taxon>
        <taxon>metagenomes</taxon>
        <taxon>ecological metagenomes</taxon>
    </lineage>
</organism>
<comment type="caution">
    <text evidence="4">The sequence shown here is derived from an EMBL/GenBank/DDBJ whole genome shotgun (WGS) entry which is preliminary data.</text>
</comment>
<evidence type="ECO:0000256" key="2">
    <source>
        <dbReference type="ARBA" id="ARBA00022679"/>
    </source>
</evidence>
<dbReference type="Gene3D" id="3.90.120.10">
    <property type="entry name" value="DNA Methylase, subunit A, domain 2"/>
    <property type="match status" value="1"/>
</dbReference>
<evidence type="ECO:0000256" key="3">
    <source>
        <dbReference type="ARBA" id="ARBA00022691"/>
    </source>
</evidence>
<dbReference type="SUPFAM" id="SSF53335">
    <property type="entry name" value="S-adenosyl-L-methionine-dependent methyltransferases"/>
    <property type="match status" value="1"/>
</dbReference>
<accession>T0YFU2</accession>
<name>T0YFU2_9ZZZZ</name>
<dbReference type="EC" id="2.1.1.-" evidence="4"/>
<dbReference type="EMBL" id="AUZY01011961">
    <property type="protein sequence ID" value="EQD31978.1"/>
    <property type="molecule type" value="Genomic_DNA"/>
</dbReference>
<proteinExistence type="predicted"/>
<sequence>MIDGRALDIRFRMLEPRELAAAMGFPADYAFTGNRTDVVRQIGNAVAVQTARWLCLALLGGTVGPATLPEAEAVAA</sequence>
<keyword evidence="3" id="KW-0949">S-adenosyl-L-methionine</keyword>
<dbReference type="InterPro" id="IPR029063">
    <property type="entry name" value="SAM-dependent_MTases_sf"/>
</dbReference>